<gene>
    <name evidence="1" type="ORF">JG688_00001911</name>
</gene>
<dbReference type="AlphaFoldDB" id="A0A8J5JBC3"/>
<proteinExistence type="predicted"/>
<dbReference type="Proteomes" id="UP000709295">
    <property type="component" value="Unassembled WGS sequence"/>
</dbReference>
<evidence type="ECO:0000313" key="1">
    <source>
        <dbReference type="EMBL" id="KAG6975922.1"/>
    </source>
</evidence>
<name>A0A8J5JBC3_9STRA</name>
<protein>
    <recommendedName>
        <fullName evidence="3">DDE Tnp4 domain-containing protein</fullName>
    </recommendedName>
</protein>
<evidence type="ECO:0000313" key="2">
    <source>
        <dbReference type="Proteomes" id="UP000709295"/>
    </source>
</evidence>
<dbReference type="EMBL" id="JAENGY010000046">
    <property type="protein sequence ID" value="KAG6975922.1"/>
    <property type="molecule type" value="Genomic_DNA"/>
</dbReference>
<organism evidence="1 2">
    <name type="scientific">Phytophthora aleatoria</name>
    <dbReference type="NCBI Taxonomy" id="2496075"/>
    <lineage>
        <taxon>Eukaryota</taxon>
        <taxon>Sar</taxon>
        <taxon>Stramenopiles</taxon>
        <taxon>Oomycota</taxon>
        <taxon>Peronosporomycetes</taxon>
        <taxon>Peronosporales</taxon>
        <taxon>Peronosporaceae</taxon>
        <taxon>Phytophthora</taxon>
    </lineage>
</organism>
<reference evidence="1" key="1">
    <citation type="submission" date="2021-01" db="EMBL/GenBank/DDBJ databases">
        <title>Phytophthora aleatoria, a newly-described species from Pinus radiata is distinct from Phytophthora cactorum isolates based on comparative genomics.</title>
        <authorList>
            <person name="Mcdougal R."/>
            <person name="Panda P."/>
            <person name="Williams N."/>
            <person name="Studholme D.J."/>
        </authorList>
    </citation>
    <scope>NUCLEOTIDE SEQUENCE</scope>
    <source>
        <strain evidence="1">NZFS 4037</strain>
    </source>
</reference>
<keyword evidence="2" id="KW-1185">Reference proteome</keyword>
<evidence type="ECO:0008006" key="3">
    <source>
        <dbReference type="Google" id="ProtNLM"/>
    </source>
</evidence>
<comment type="caution">
    <text evidence="1">The sequence shown here is derived from an EMBL/GenBank/DDBJ whole genome shotgun (WGS) entry which is preliminary data.</text>
</comment>
<sequence>MDFELMTIKIVISACLLVHNFIRDYDASDIGIDFGRFRRSSSRVVTGVAESQPISFDESGTHWRSWMACTMWTEYHGF</sequence>
<accession>A0A8J5JBC3</accession>